<evidence type="ECO:0000256" key="1">
    <source>
        <dbReference type="ARBA" id="ARBA00006594"/>
    </source>
</evidence>
<dbReference type="PANTHER" id="PTHR13370">
    <property type="entry name" value="RNA METHYLASE-RELATED"/>
    <property type="match status" value="1"/>
</dbReference>
<comment type="caution">
    <text evidence="6">The sequence shown here is derived from an EMBL/GenBank/DDBJ whole genome shotgun (WGS) entry which is preliminary data.</text>
</comment>
<dbReference type="AlphaFoldDB" id="A0AB34WYH2"/>
<evidence type="ECO:0000313" key="7">
    <source>
        <dbReference type="Proteomes" id="UP000070572"/>
    </source>
</evidence>
<keyword evidence="2" id="KW-0489">Methyltransferase</keyword>
<dbReference type="Pfam" id="PF01555">
    <property type="entry name" value="N6_N4_Mtase"/>
    <property type="match status" value="1"/>
</dbReference>
<dbReference type="PROSITE" id="PS00092">
    <property type="entry name" value="N6_MTASE"/>
    <property type="match status" value="1"/>
</dbReference>
<dbReference type="EMBL" id="LSDN01000018">
    <property type="protein sequence ID" value="KXB80163.1"/>
    <property type="molecule type" value="Genomic_DNA"/>
</dbReference>
<name>A0AB34WYH2_9ACTO</name>
<dbReference type="SUPFAM" id="SSF53335">
    <property type="entry name" value="S-adenosyl-L-methionine-dependent methyltransferases"/>
    <property type="match status" value="1"/>
</dbReference>
<keyword evidence="3" id="KW-0808">Transferase</keyword>
<accession>A0AB34WYH2</accession>
<dbReference type="Proteomes" id="UP000070572">
    <property type="component" value="Unassembled WGS sequence"/>
</dbReference>
<dbReference type="RefSeq" id="WP_060920606.1">
    <property type="nucleotide sequence ID" value="NZ_KQ960684.1"/>
</dbReference>
<dbReference type="PRINTS" id="PR00508">
    <property type="entry name" value="S21N4MTFRASE"/>
</dbReference>
<dbReference type="InterPro" id="IPR001091">
    <property type="entry name" value="RM_Methyltransferase"/>
</dbReference>
<dbReference type="GO" id="GO:0005737">
    <property type="term" value="C:cytoplasm"/>
    <property type="evidence" value="ECO:0007669"/>
    <property type="project" value="TreeGrafter"/>
</dbReference>
<evidence type="ECO:0000259" key="5">
    <source>
        <dbReference type="Pfam" id="PF01555"/>
    </source>
</evidence>
<evidence type="ECO:0000313" key="6">
    <source>
        <dbReference type="EMBL" id="KXB80163.1"/>
    </source>
</evidence>
<dbReference type="InterPro" id="IPR002052">
    <property type="entry name" value="DNA_methylase_N6_adenine_CS"/>
</dbReference>
<dbReference type="Gene3D" id="3.40.50.150">
    <property type="entry name" value="Vaccinia Virus protein VP39"/>
    <property type="match status" value="1"/>
</dbReference>
<evidence type="ECO:0000256" key="2">
    <source>
        <dbReference type="ARBA" id="ARBA00022603"/>
    </source>
</evidence>
<proteinExistence type="inferred from homology"/>
<dbReference type="GO" id="GO:0003677">
    <property type="term" value="F:DNA binding"/>
    <property type="evidence" value="ECO:0007669"/>
    <property type="project" value="InterPro"/>
</dbReference>
<gene>
    <name evidence="6" type="ORF">HMPREF1862_01387</name>
</gene>
<dbReference type="InterPro" id="IPR029063">
    <property type="entry name" value="SAM-dependent_MTases_sf"/>
</dbReference>
<dbReference type="GO" id="GO:0009007">
    <property type="term" value="F:site-specific DNA-methyltransferase (adenine-specific) activity"/>
    <property type="evidence" value="ECO:0007669"/>
    <property type="project" value="TreeGrafter"/>
</dbReference>
<evidence type="ECO:0000256" key="4">
    <source>
        <dbReference type="RuleBase" id="RU362026"/>
    </source>
</evidence>
<dbReference type="EC" id="2.1.1.-" evidence="4"/>
<evidence type="ECO:0000256" key="3">
    <source>
        <dbReference type="ARBA" id="ARBA00022679"/>
    </source>
</evidence>
<sequence>MHQIFNNDAIEAMRGLETESIDLILTDPPYGLAPHAKSRGGEGPALSFLKNSINTSEWDNFTDTDFAKLMNDFMGESFRLLKKGGAMVVFCSTQKTADVLAATEKAGLYYKTFGVWHKTNPLPRNMKIDFLHSVEMWGYFLKGTKTGTFNGEGKPVHDLVSCPIAAGKERQAGGGHIAQKPVKLMEHFVRLLSNRGETVLDPFMGTGTTGVAALRLGRDFIGVEKDEKYFAVSKNRLDAGEER</sequence>
<feature type="domain" description="DNA methylase N-4/N-6" evidence="5">
    <location>
        <begin position="21"/>
        <end position="234"/>
    </location>
</feature>
<comment type="similarity">
    <text evidence="1 4">Belongs to the N(4)/N(6)-methyltransferase family.</text>
</comment>
<organism evidence="6 7">
    <name type="scientific">Varibaculum cambriense</name>
    <dbReference type="NCBI Taxonomy" id="184870"/>
    <lineage>
        <taxon>Bacteria</taxon>
        <taxon>Bacillati</taxon>
        <taxon>Actinomycetota</taxon>
        <taxon>Actinomycetes</taxon>
        <taxon>Actinomycetales</taxon>
        <taxon>Actinomycetaceae</taxon>
        <taxon>Varibaculum</taxon>
    </lineage>
</organism>
<dbReference type="InterPro" id="IPR002941">
    <property type="entry name" value="DNA_methylase_N4/N6"/>
</dbReference>
<dbReference type="GO" id="GO:0008170">
    <property type="term" value="F:N-methyltransferase activity"/>
    <property type="evidence" value="ECO:0007669"/>
    <property type="project" value="InterPro"/>
</dbReference>
<dbReference type="PANTHER" id="PTHR13370:SF3">
    <property type="entry name" value="TRNA (GUANINE(10)-N2)-METHYLTRANSFERASE HOMOLOG"/>
    <property type="match status" value="1"/>
</dbReference>
<protein>
    <recommendedName>
        <fullName evidence="4">Methyltransferase</fullName>
        <ecNumber evidence="4">2.1.1.-</ecNumber>
    </recommendedName>
</protein>
<reference evidence="6 7" key="1">
    <citation type="submission" date="2016-01" db="EMBL/GenBank/DDBJ databases">
        <authorList>
            <person name="Mitreva M."/>
            <person name="Pepin K.H."/>
            <person name="Mihindukulasuriya K.A."/>
            <person name="Fulton R."/>
            <person name="Fronick C."/>
            <person name="O'Laughlin M."/>
            <person name="Miner T."/>
            <person name="Herter B."/>
            <person name="Rosa B.A."/>
            <person name="Cordes M."/>
            <person name="Tomlinson C."/>
            <person name="Wollam A."/>
            <person name="Palsikar V.B."/>
            <person name="Mardis E.R."/>
            <person name="Wilson R.K."/>
        </authorList>
    </citation>
    <scope>NUCLEOTIDE SEQUENCE [LARGE SCALE GENOMIC DNA]</scope>
    <source>
        <strain evidence="6 7">DNF00696</strain>
    </source>
</reference>
<dbReference type="GO" id="GO:0032259">
    <property type="term" value="P:methylation"/>
    <property type="evidence" value="ECO:0007669"/>
    <property type="project" value="UniProtKB-KW"/>
</dbReference>